<dbReference type="OrthoDB" id="7375371at2"/>
<organism evidence="1 2">
    <name type="scientific">Paracidobacterium acidisoli</name>
    <dbReference type="NCBI Taxonomy" id="2303751"/>
    <lineage>
        <taxon>Bacteria</taxon>
        <taxon>Pseudomonadati</taxon>
        <taxon>Acidobacteriota</taxon>
        <taxon>Terriglobia</taxon>
        <taxon>Terriglobales</taxon>
        <taxon>Acidobacteriaceae</taxon>
        <taxon>Paracidobacterium</taxon>
    </lineage>
</organism>
<evidence type="ECO:0000313" key="1">
    <source>
        <dbReference type="EMBL" id="RFU14916.1"/>
    </source>
</evidence>
<proteinExistence type="predicted"/>
<dbReference type="AlphaFoldDB" id="A0A372IJ01"/>
<evidence type="ECO:0000313" key="2">
    <source>
        <dbReference type="Proteomes" id="UP000264702"/>
    </source>
</evidence>
<dbReference type="Proteomes" id="UP000264702">
    <property type="component" value="Unassembled WGS sequence"/>
</dbReference>
<reference evidence="1 2" key="1">
    <citation type="submission" date="2018-08" db="EMBL/GenBank/DDBJ databases">
        <title>Acidipila sp. 4G-K13, an acidobacterium isolated from forest soil.</title>
        <authorList>
            <person name="Gao Z.-H."/>
            <person name="Qiu L.-H."/>
        </authorList>
    </citation>
    <scope>NUCLEOTIDE SEQUENCE [LARGE SCALE GENOMIC DNA]</scope>
    <source>
        <strain evidence="1 2">4G-K13</strain>
    </source>
</reference>
<dbReference type="EMBL" id="QVQT01000008">
    <property type="protein sequence ID" value="RFU14916.1"/>
    <property type="molecule type" value="Genomic_DNA"/>
</dbReference>
<gene>
    <name evidence="1" type="ORF">D0Y96_19065</name>
</gene>
<name>A0A372IJ01_9BACT</name>
<protein>
    <submittedName>
        <fullName evidence="1">Uncharacterized protein</fullName>
    </submittedName>
</protein>
<comment type="caution">
    <text evidence="1">The sequence shown here is derived from an EMBL/GenBank/DDBJ whole genome shotgun (WGS) entry which is preliminary data.</text>
</comment>
<accession>A0A372IJ01</accession>
<dbReference type="RefSeq" id="WP_117303225.1">
    <property type="nucleotide sequence ID" value="NZ_QVQT02000008.1"/>
</dbReference>
<keyword evidence="2" id="KW-1185">Reference proteome</keyword>
<sequence>MAGNNEANTTRFYLNALKRTGNSLSAPKRGIWNPNPNFLARYVESVDVTGELTADRSTHSVPSVFQRPILFYQALRDASNPLHRAIRAEWRGLMATLCLARWLDLHIETVPFRVPQITPKATSTVGATPPGDLHFGAMLRNQLPLRTALDTEGREIQVTDWEDWWLIRCGGAVVGATSPWTLLYTSSQPKAPDSIPWQRQGRLIDPIAHYDPRRERSSFELSLLCSWVQALLAGRGDWKLPDHLAEHNNLIYSQLVLWAADLDRYKNADLRIVLGDSLFPGALFSSIVRPPGPVDGEQSELLLNSDKPGRPVLVLSTQLDRQRRVLRGIFSDRIDYENLKSEGEQFQTKNLITLRHSYIVPEKLFFPPRLLRIANVKKALTTDAGDISIPLTSAFFRYFNYENLDRVKLSRSGSGYTAQLTIPVSGGDPIVVTRKYEEKDVVSLSGDFPGFALWPDSEDPEWIENFAAYTAAQGVDLQVRPLLANGQLLPDAAWADPHQKLVRIWTCPSMPVGFALETPLEKGGRLEAGLLLRKKLIPPRPLDARESWSIGVDFGTSSTMVMVDRGQGPEDMTFHGRGIFLAGGSDAETQIANNLYPTTEITPPFRTLLYRSAATIFNPLVPPYTLRFTTSPQDILQTVADVKWGSQTRDGGASPLFAYLEALVRYIMWEARMAGVQTVHFLWSYPRSLPAGSFRIMEDFWQGRVRHNYSRHGIVVGDVHGISESEAACRAFANAKATVASSGLSITVDIGGGSTDIAFWSANELRDQVSFKVAGNDILDPTYLKESALREILHICFGNHEEEPYLQNIAQREAIYLNGALTEAKKNGIPFRDKDPNMHPIPMHIMGNNQQSVPWIHLRSMIYLFYTGLSYYLGVHARSLKVADADIKVYFGGRASALLTWMSSRARAFLPAMRRSLQIGLTRTADANTQILFPGLGVDPDFLGLAVDYHPEFPQLKTEVAKGLLVKSTALRDLSEKLDGSVAGEIGWTTRQGQKIDWQTWLKPGDYQNLIPPPDFESTTIGHYRAELLAQESFGRFHLNLDDDRLKALHVDRGYVQQLISDAADANGHASQPLFAYELKALMNAYANAVSQIVAAPAGTN</sequence>